<dbReference type="AlphaFoldDB" id="A0A538SL32"/>
<accession>A0A538SL32</accession>
<evidence type="ECO:0000256" key="1">
    <source>
        <dbReference type="SAM" id="MobiDB-lite"/>
    </source>
</evidence>
<proteinExistence type="predicted"/>
<feature type="region of interest" description="Disordered" evidence="1">
    <location>
        <begin position="1"/>
        <end position="23"/>
    </location>
</feature>
<sequence length="257" mass="27702">MTHPFRSQHARSRRSTAGRTRRFPARAASRFTSLAVLCLLAAAGTPHGAFAGPVSVNPGLDLEVRQDQLPNTNSSDEGWIARLSPRLALARMGVGNSLEIMGVRSFDSNQRVSGPVWVGDEAAMRFIASPAPHSYLSANAGYVSSRDPLENKAAIPVTFSESAISTGGANLELWRLETRYDVRSHTYESPGHLDGLSQNWEATAIPFRRPDTQGTLSARGRDVRIDHGPVLNTTALTAGMRRTHFAGLSSEIEVGAA</sequence>
<feature type="non-terminal residue" evidence="2">
    <location>
        <position position="257"/>
    </location>
</feature>
<gene>
    <name evidence="2" type="ORF">E6K72_09675</name>
</gene>
<dbReference type="Proteomes" id="UP000317716">
    <property type="component" value="Unassembled WGS sequence"/>
</dbReference>
<evidence type="ECO:0008006" key="4">
    <source>
        <dbReference type="Google" id="ProtNLM"/>
    </source>
</evidence>
<organism evidence="2 3">
    <name type="scientific">Eiseniibacteriota bacterium</name>
    <dbReference type="NCBI Taxonomy" id="2212470"/>
    <lineage>
        <taxon>Bacteria</taxon>
        <taxon>Candidatus Eiseniibacteriota</taxon>
    </lineage>
</organism>
<evidence type="ECO:0000313" key="3">
    <source>
        <dbReference type="Proteomes" id="UP000317716"/>
    </source>
</evidence>
<protein>
    <recommendedName>
        <fullName evidence="4">TIGR03016 family PEP-CTERM system-associated outer membrane protein</fullName>
    </recommendedName>
</protein>
<name>A0A538SL32_UNCEI</name>
<dbReference type="EMBL" id="VBOS01000340">
    <property type="protein sequence ID" value="TMQ52062.1"/>
    <property type="molecule type" value="Genomic_DNA"/>
</dbReference>
<evidence type="ECO:0000313" key="2">
    <source>
        <dbReference type="EMBL" id="TMQ52062.1"/>
    </source>
</evidence>
<reference evidence="2 3" key="1">
    <citation type="journal article" date="2019" name="Nat. Microbiol.">
        <title>Mediterranean grassland soil C-N compound turnover is dependent on rainfall and depth, and is mediated by genomically divergent microorganisms.</title>
        <authorList>
            <person name="Diamond S."/>
            <person name="Andeer P.F."/>
            <person name="Li Z."/>
            <person name="Crits-Christoph A."/>
            <person name="Burstein D."/>
            <person name="Anantharaman K."/>
            <person name="Lane K.R."/>
            <person name="Thomas B.C."/>
            <person name="Pan C."/>
            <person name="Northen T.R."/>
            <person name="Banfield J.F."/>
        </authorList>
    </citation>
    <scope>NUCLEOTIDE SEQUENCE [LARGE SCALE GENOMIC DNA]</scope>
    <source>
        <strain evidence="2">WS_2</strain>
    </source>
</reference>
<comment type="caution">
    <text evidence="2">The sequence shown here is derived from an EMBL/GenBank/DDBJ whole genome shotgun (WGS) entry which is preliminary data.</text>
</comment>